<dbReference type="SUPFAM" id="SSF57184">
    <property type="entry name" value="Growth factor receptor domain"/>
    <property type="match status" value="3"/>
</dbReference>
<feature type="domain" description="EGF-like" evidence="10">
    <location>
        <begin position="311"/>
        <end position="351"/>
    </location>
</feature>
<dbReference type="PROSITE" id="PS00022">
    <property type="entry name" value="EGF_1"/>
    <property type="match status" value="3"/>
</dbReference>
<dbReference type="SMART" id="SM00060">
    <property type="entry name" value="FN3"/>
    <property type="match status" value="7"/>
</dbReference>
<dbReference type="PROSITE" id="PS50026">
    <property type="entry name" value="EGF_3"/>
    <property type="match status" value="13"/>
</dbReference>
<dbReference type="Gene3D" id="2.10.25.10">
    <property type="entry name" value="Laminin"/>
    <property type="match status" value="12"/>
</dbReference>
<evidence type="ECO:0000256" key="6">
    <source>
        <dbReference type="SAM" id="MobiDB-lite"/>
    </source>
</evidence>
<organism evidence="12 13">
    <name type="scientific">Clavelina lepadiformis</name>
    <name type="common">Light-bulb sea squirt</name>
    <name type="synonym">Ascidia lepadiformis</name>
    <dbReference type="NCBI Taxonomy" id="159417"/>
    <lineage>
        <taxon>Eukaryota</taxon>
        <taxon>Metazoa</taxon>
        <taxon>Chordata</taxon>
        <taxon>Tunicata</taxon>
        <taxon>Ascidiacea</taxon>
        <taxon>Aplousobranchia</taxon>
        <taxon>Clavelinidae</taxon>
        <taxon>Clavelina</taxon>
    </lineage>
</organism>
<dbReference type="PROSITE" id="PS01180">
    <property type="entry name" value="CUB"/>
    <property type="match status" value="1"/>
</dbReference>
<dbReference type="InterPro" id="IPR000152">
    <property type="entry name" value="EGF-type_Asp/Asn_hydroxyl_site"/>
</dbReference>
<evidence type="ECO:0000259" key="11">
    <source>
        <dbReference type="PROSITE" id="PS50853"/>
    </source>
</evidence>
<feature type="domain" description="EGF-like" evidence="10">
    <location>
        <begin position="1170"/>
        <end position="1206"/>
    </location>
</feature>
<feature type="disulfide bond" evidence="5">
    <location>
        <begin position="773"/>
        <end position="782"/>
    </location>
</feature>
<feature type="compositionally biased region" description="Polar residues" evidence="6">
    <location>
        <begin position="1971"/>
        <end position="1981"/>
    </location>
</feature>
<evidence type="ECO:0000256" key="7">
    <source>
        <dbReference type="SAM" id="Phobius"/>
    </source>
</evidence>
<name>A0ABP0GQ52_CLALP</name>
<keyword evidence="13" id="KW-1185">Reference proteome</keyword>
<dbReference type="Gene3D" id="2.60.120.290">
    <property type="entry name" value="Spermadhesin, CUB domain"/>
    <property type="match status" value="1"/>
</dbReference>
<dbReference type="PANTHER" id="PTHR24039:SF58">
    <property type="entry name" value="EGF-LIKE DOMAIN-CONTAINING PROTEIN"/>
    <property type="match status" value="1"/>
</dbReference>
<feature type="domain" description="Fibronectin type-III" evidence="11">
    <location>
        <begin position="1676"/>
        <end position="1767"/>
    </location>
</feature>
<protein>
    <submittedName>
        <fullName evidence="12">Uncharacterized protein</fullName>
    </submittedName>
</protein>
<dbReference type="InterPro" id="IPR003961">
    <property type="entry name" value="FN3_dom"/>
</dbReference>
<feature type="domain" description="Fibronectin type-III" evidence="11">
    <location>
        <begin position="1304"/>
        <end position="1401"/>
    </location>
</feature>
<dbReference type="PROSITE" id="PS50853">
    <property type="entry name" value="FN3"/>
    <property type="match status" value="6"/>
</dbReference>
<dbReference type="Pfam" id="PF00041">
    <property type="entry name" value="fn3"/>
    <property type="match status" value="6"/>
</dbReference>
<dbReference type="PROSITE" id="PS01187">
    <property type="entry name" value="EGF_CA"/>
    <property type="match status" value="5"/>
</dbReference>
<dbReference type="InterPro" id="IPR024731">
    <property type="entry name" value="NELL2-like_EGF"/>
</dbReference>
<comment type="caution">
    <text evidence="12">The sequence shown here is derived from an EMBL/GenBank/DDBJ whole genome shotgun (WGS) entry which is preliminary data.</text>
</comment>
<dbReference type="PROSITE" id="PS00010">
    <property type="entry name" value="ASX_HYDROXYL"/>
    <property type="match status" value="12"/>
</dbReference>
<evidence type="ECO:0000256" key="4">
    <source>
        <dbReference type="ARBA" id="ARBA00023157"/>
    </source>
</evidence>
<dbReference type="InterPro" id="IPR049883">
    <property type="entry name" value="NOTCH1_EGF-like"/>
</dbReference>
<dbReference type="CDD" id="cd00063">
    <property type="entry name" value="FN3"/>
    <property type="match status" value="7"/>
</dbReference>
<feature type="domain" description="EGF-like" evidence="10">
    <location>
        <begin position="352"/>
        <end position="392"/>
    </location>
</feature>
<evidence type="ECO:0000259" key="10">
    <source>
        <dbReference type="PROSITE" id="PS50026"/>
    </source>
</evidence>
<gene>
    <name evidence="12" type="ORF">CVLEPA_LOCUS25974</name>
</gene>
<evidence type="ECO:0000256" key="2">
    <source>
        <dbReference type="ARBA" id="ARBA00022729"/>
    </source>
</evidence>
<feature type="disulfide bond" evidence="5">
    <location>
        <begin position="1196"/>
        <end position="1205"/>
    </location>
</feature>
<proteinExistence type="predicted"/>
<feature type="transmembrane region" description="Helical" evidence="7">
    <location>
        <begin position="1933"/>
        <end position="1955"/>
    </location>
</feature>
<feature type="domain" description="EGF-like" evidence="10">
    <location>
        <begin position="270"/>
        <end position="310"/>
    </location>
</feature>
<dbReference type="Pfam" id="PF12947">
    <property type="entry name" value="EGF_3"/>
    <property type="match status" value="7"/>
</dbReference>
<dbReference type="CDD" id="cd00054">
    <property type="entry name" value="EGF_CA"/>
    <property type="match status" value="11"/>
</dbReference>
<sequence>MVLSLLVFCSVAFLLTGCQTQNFMAYQNVSEFDCADKARLERISLNETCGDILSPCYPDNYPTEVSNYFKIWDLNAITLSAPVTAYRFTIHKFETTLSGAFLDFGDRIVETESTNNVNEISRNFSITGQASVSTGVTIRNLVAGTSINRTEGETFDLDFSRLFLNFGSQRDFAALMGFNISYCADYDRCDSSYSPSICANSTVGACVRNGFDSYQCNCSAGYNGSDCSNDIDECEANPCAENANCTNTAGSFVCVCDEGYSGTATSVCVDIDECATDTDNCHNNATCSDTDGSFNCMCNNGYTGNGTFCMNIDECDTDTDNCHNNATCSDTDGSFNCMCDTGYTGNGTFCSDIDECTENTDNCHNNATCSDRDGSFSCMCDTGYTGNGTSCMNIDECGTNTDNCHSNATCMDTDGSFNCMCDTGYTGNGTFCMNIDECATNADNCDGNATCSDTEGSFDCMCNTGFSGDGTSCTDNDECDNASDNNCAATGSTCTNIPGSFSCACASGYSGNGTFCEDVNECVVDSPCDSNANCINNNGSFMCDCNPGYTGSGTSCTDVDECMTGDHNCSSTELRCDNTVGSFQCICDTPSYRGMPTDCDFYCVGNSTIENPTDCTIPGIIEWPLFHNGSFDYEINEVVGWFVNMTNQAEGNAIRFTFRNLNVSRAEDYIIFTSSSNYRDTSRHIAVITGTLAAPFNNREPANDTNPDGWNSTTNSYTISGRSEIYVFFYSDRSDTATGFVLEYAPDTNDCSSNPCQNGGMCMDGAFDFSCNCTDRFTGKDCDTDIDECEQNTDDCHANAMCSNTRGSYNCTCNDSFSGNGTYCQPEIVVSNIMATTETGVVFITFDVTPAWRNNLDYVSTYNVTLTAADGSTITVTSELVNGTFMPIRVEPVEDGLTNYTISISVGSSGTLFSPDYFSINTTGSDLSVISAEVAPRIPVNLTTNSSNEVRTIVTWVAPDESMRGTTTQYQIGVIRTTADCNRFSVISDPPPDCANETFFTINADQRVYTITGLQRYRNYAIRIRAATSAGYGEWSSSVTAFTGNICSEANDSTSITTCEYDQAAIQSESFPEEYTRFNDLYWRVDFSGKGGVKIMFDYFNTQLDQDHLDIIQGSDFTNSVFTTFDGDRTGRIEPITYTENSDNNGVVLFRFDPDLFVGAPGFQIHFITNASQCTDRPCLNNGTCNDLSFDFSCTCPSLWTGKICERQLVEIDAECSTTSNDSVTITWNVTERWANDESVIRGYTVSNGSSTNSHSIGTTSETFVGLSPYQSVSITVTIEAVNPASTPTSVTRVCRSQQAVPTQPRDVTATAQSPTIVRVTWNVPETVNGVVTEYTVTYVQTDADSYSEPAEPSQTTTANSREKTLTGLRVYRTYSIVVTATTGGGIGPESERVSVRTAEGVPGTVANVTGVPAARSITLTITPPTVTTGALQYEVEYTPMGGSTQTVTSDDTTVPLSGLTPYTNHSITVFARTGAGRSTTSFDVTVETLEAAPGSITPTLTAISSSSVRVTWSFPSEPNGMITGYTVRWAPGDGMENVNDGLTYDIPSLSAYTDYSVSVVARTSAGDGDPVSESIRTLEGAPEGPVQGASFTTTANSVTATITAPAVVTGVFSYVVTYTTPGGDSNTINSATETVTIPSLAPFTNYTINIVPRTSAGDGPSTAFNVQTDEDVPGRVVNLIFTEITYNSITVTWEPPTTLNGIIRYYNITSTPSTGDPIQLPATTSSYQLTSLQSSIFYRINVMAATNAGFGNAATIDVLTQDAIPVIVPGGVPVAPTGAQQLNGASPTTAYMIPNPCNRLQLQLLFTRPTEIIAVVIIVKEASSNVNEPVPYSEAAGQRPTPPYVVGRASCESSLRRKRQLTDDRQGFIIGFDESCSNDATSTECNGPLISGAQYQVSYIGVSSGGQSTRTDYGPVFSTATAEDSGLEPGEIAAIVVGCVVALLLIILIIIFFIRRKKQSGRHDVKKGSDNPSYDPNKQQKYIIDANEEQTAEPVYSVSSKRSVKA</sequence>
<feature type="region of interest" description="Disordered" evidence="6">
    <location>
        <begin position="1963"/>
        <end position="2007"/>
    </location>
</feature>
<dbReference type="InterPro" id="IPR000859">
    <property type="entry name" value="CUB_dom"/>
</dbReference>
<dbReference type="InterPro" id="IPR018097">
    <property type="entry name" value="EGF_Ca-bd_CS"/>
</dbReference>
<dbReference type="InterPro" id="IPR013783">
    <property type="entry name" value="Ig-like_fold"/>
</dbReference>
<feature type="domain" description="Fibronectin type-III" evidence="11">
    <location>
        <begin position="1493"/>
        <end position="1585"/>
    </location>
</feature>
<feature type="compositionally biased region" description="Polar residues" evidence="6">
    <location>
        <begin position="1998"/>
        <end position="2007"/>
    </location>
</feature>
<dbReference type="InterPro" id="IPR001881">
    <property type="entry name" value="EGF-like_Ca-bd_dom"/>
</dbReference>
<feature type="chain" id="PRO_5046020685" evidence="8">
    <location>
        <begin position="21"/>
        <end position="2007"/>
    </location>
</feature>
<dbReference type="Pfam" id="PF07645">
    <property type="entry name" value="EGF_CA"/>
    <property type="match status" value="3"/>
</dbReference>
<dbReference type="Proteomes" id="UP001642483">
    <property type="component" value="Unassembled WGS sequence"/>
</dbReference>
<keyword evidence="7" id="KW-0472">Membrane</keyword>
<dbReference type="SUPFAM" id="SSF49854">
    <property type="entry name" value="Spermadhesin, CUB domain"/>
    <property type="match status" value="1"/>
</dbReference>
<dbReference type="SMART" id="SM00179">
    <property type="entry name" value="EGF_CA"/>
    <property type="match status" value="13"/>
</dbReference>
<reference evidence="12 13" key="1">
    <citation type="submission" date="2024-02" db="EMBL/GenBank/DDBJ databases">
        <authorList>
            <person name="Daric V."/>
            <person name="Darras S."/>
        </authorList>
    </citation>
    <scope>NUCLEOTIDE SEQUENCE [LARGE SCALE GENOMIC DNA]</scope>
</reference>
<feature type="domain" description="EGF-like" evidence="10">
    <location>
        <begin position="475"/>
        <end position="517"/>
    </location>
</feature>
<keyword evidence="7" id="KW-0812">Transmembrane</keyword>
<keyword evidence="2 8" id="KW-0732">Signal</keyword>
<feature type="domain" description="EGF-like" evidence="10">
    <location>
        <begin position="785"/>
        <end position="825"/>
    </location>
</feature>
<feature type="domain" description="EGF-like" evidence="10">
    <location>
        <begin position="393"/>
        <end position="433"/>
    </location>
</feature>
<keyword evidence="3" id="KW-0677">Repeat</keyword>
<feature type="signal peptide" evidence="8">
    <location>
        <begin position="1"/>
        <end position="20"/>
    </location>
</feature>
<evidence type="ECO:0000259" key="9">
    <source>
        <dbReference type="PROSITE" id="PS01180"/>
    </source>
</evidence>
<evidence type="ECO:0000313" key="12">
    <source>
        <dbReference type="EMBL" id="CAK8692729.1"/>
    </source>
</evidence>
<dbReference type="InterPro" id="IPR035914">
    <property type="entry name" value="Sperma_CUB_dom_sf"/>
</dbReference>
<keyword evidence="7" id="KW-1133">Transmembrane helix</keyword>
<feature type="domain" description="EGF-like" evidence="10">
    <location>
        <begin position="185"/>
        <end position="228"/>
    </location>
</feature>
<dbReference type="InterPro" id="IPR000742">
    <property type="entry name" value="EGF"/>
</dbReference>
<evidence type="ECO:0000256" key="5">
    <source>
        <dbReference type="PROSITE-ProRule" id="PRU00076"/>
    </source>
</evidence>
<dbReference type="PROSITE" id="PS01186">
    <property type="entry name" value="EGF_2"/>
    <property type="match status" value="9"/>
</dbReference>
<dbReference type="Gene3D" id="2.60.40.10">
    <property type="entry name" value="Immunoglobulins"/>
    <property type="match status" value="6"/>
</dbReference>
<feature type="disulfide bond" evidence="5">
    <location>
        <begin position="218"/>
        <end position="227"/>
    </location>
</feature>
<feature type="domain" description="EGF-like" evidence="10">
    <location>
        <begin position="518"/>
        <end position="557"/>
    </location>
</feature>
<feature type="domain" description="Fibronectin type-III" evidence="11">
    <location>
        <begin position="1586"/>
        <end position="1672"/>
    </location>
</feature>
<dbReference type="InterPro" id="IPR009030">
    <property type="entry name" value="Growth_fac_rcpt_cys_sf"/>
</dbReference>
<dbReference type="SUPFAM" id="SSF49265">
    <property type="entry name" value="Fibronectin type III"/>
    <property type="match status" value="4"/>
</dbReference>
<feature type="domain" description="EGF-like" evidence="10">
    <location>
        <begin position="558"/>
        <end position="600"/>
    </location>
</feature>
<dbReference type="EMBL" id="CAWYQH010000130">
    <property type="protein sequence ID" value="CAK8692729.1"/>
    <property type="molecule type" value="Genomic_DNA"/>
</dbReference>
<dbReference type="SUPFAM" id="SSF57196">
    <property type="entry name" value="EGF/Laminin"/>
    <property type="match status" value="5"/>
</dbReference>
<evidence type="ECO:0000256" key="8">
    <source>
        <dbReference type="SAM" id="SignalP"/>
    </source>
</evidence>
<accession>A0ABP0GQ52</accession>
<feature type="domain" description="CUB" evidence="9">
    <location>
        <begin position="1047"/>
        <end position="1170"/>
    </location>
</feature>
<feature type="domain" description="Fibronectin type-III" evidence="11">
    <location>
        <begin position="938"/>
        <end position="1046"/>
    </location>
</feature>
<dbReference type="PANTHER" id="PTHR24039">
    <property type="entry name" value="FIBRILLIN-RELATED"/>
    <property type="match status" value="1"/>
</dbReference>
<feature type="domain" description="EGF-like" evidence="10">
    <location>
        <begin position="434"/>
        <end position="474"/>
    </location>
</feature>
<feature type="domain" description="EGF-like" evidence="10">
    <location>
        <begin position="747"/>
        <end position="783"/>
    </location>
</feature>
<evidence type="ECO:0000313" key="13">
    <source>
        <dbReference type="Proteomes" id="UP001642483"/>
    </source>
</evidence>
<evidence type="ECO:0000256" key="1">
    <source>
        <dbReference type="ARBA" id="ARBA00022536"/>
    </source>
</evidence>
<evidence type="ECO:0000256" key="3">
    <source>
        <dbReference type="ARBA" id="ARBA00022737"/>
    </source>
</evidence>
<comment type="caution">
    <text evidence="5">Lacks conserved residue(s) required for the propagation of feature annotation.</text>
</comment>
<keyword evidence="4 5" id="KW-1015">Disulfide bond</keyword>
<dbReference type="InterPro" id="IPR036116">
    <property type="entry name" value="FN3_sf"/>
</dbReference>
<dbReference type="SMART" id="SM00181">
    <property type="entry name" value="EGF"/>
    <property type="match status" value="13"/>
</dbReference>
<feature type="domain" description="Fibronectin type-III" evidence="11">
    <location>
        <begin position="1402"/>
        <end position="1492"/>
    </location>
</feature>
<feature type="domain" description="EGF-like" evidence="10">
    <location>
        <begin position="230"/>
        <end position="269"/>
    </location>
</feature>
<dbReference type="Pfam" id="PF00008">
    <property type="entry name" value="EGF"/>
    <property type="match status" value="2"/>
</dbReference>
<keyword evidence="1 5" id="KW-0245">EGF-like domain</keyword>